<proteinExistence type="predicted"/>
<protein>
    <recommendedName>
        <fullName evidence="2">SET domain-containing protein</fullName>
    </recommendedName>
</protein>
<dbReference type="Pfam" id="PF00856">
    <property type="entry name" value="SET"/>
    <property type="match status" value="1"/>
</dbReference>
<dbReference type="EMBL" id="BAUL01000157">
    <property type="protein sequence ID" value="GAD96222.1"/>
    <property type="molecule type" value="Genomic_DNA"/>
</dbReference>
<dbReference type="SMART" id="SM00317">
    <property type="entry name" value="SET"/>
    <property type="match status" value="1"/>
</dbReference>
<dbReference type="CDD" id="cd20071">
    <property type="entry name" value="SET_SMYD"/>
    <property type="match status" value="1"/>
</dbReference>
<feature type="chain" id="PRO_5004736741" description="SET domain-containing protein" evidence="1">
    <location>
        <begin position="21"/>
        <end position="402"/>
    </location>
</feature>
<name>V5G5R6_BYSSN</name>
<reference evidence="4" key="1">
    <citation type="journal article" date="2014" name="Genome Announc.">
        <title>Draft genome sequence of the formaldehyde-resistant fungus Byssochlamys spectabilis No. 5 (anamorph Paecilomyces variotii No. 5) (NBRC109023).</title>
        <authorList>
            <person name="Oka T."/>
            <person name="Ekino K."/>
            <person name="Fukuda K."/>
            <person name="Nomura Y."/>
        </authorList>
    </citation>
    <scope>NUCLEOTIDE SEQUENCE [LARGE SCALE GENOMIC DNA]</scope>
    <source>
        <strain evidence="4">No. 5 / NBRC 109023</strain>
    </source>
</reference>
<dbReference type="InterPro" id="IPR053185">
    <property type="entry name" value="SET_domain_protein"/>
</dbReference>
<dbReference type="PANTHER" id="PTHR47332">
    <property type="entry name" value="SET DOMAIN-CONTAINING PROTEIN 5"/>
    <property type="match status" value="1"/>
</dbReference>
<feature type="domain" description="SET" evidence="2">
    <location>
        <begin position="139"/>
        <end position="284"/>
    </location>
</feature>
<keyword evidence="1" id="KW-0732">Signal</keyword>
<sequence length="402" mass="44387">MVHIGKYSIWLVFSAFGASSSILSDKCASKPIILEANPECLEISDVDATPPINEQGPVNSIPQNGPSTTTGTVGKWSYKPYCTDLISDIQSKLCVYTDHSFAQNRGISIFTTPQIADEFSQLRPLQDPSVLAGINNPRGPWYPENLPGRGIGLLAKNNINSGERLMAYTPLLIMHQHHQMPIPLREKFLRLAIDQLPEASKKQYLRLATIYGNSSVIVQDVIQTNAFEIQVGGQMHLAVFPEASRMNHDCAPNAQYFLDPLRITQYVHAARSISKGEELTIAYSTPLDFVSNRQKHLKKSFRFTCRCSRCLTGQAADTALAEIKSIESSLADWTKTSTASTKLAERLIRLYRQERLDGFLDTAFGYAALTYNAIGNSVQAKKYAHLAAESGAMKDGPDGANR</sequence>
<dbReference type="AlphaFoldDB" id="V5G5R6"/>
<feature type="signal peptide" evidence="1">
    <location>
        <begin position="1"/>
        <end position="20"/>
    </location>
</feature>
<keyword evidence="4" id="KW-1185">Reference proteome</keyword>
<dbReference type="InterPro" id="IPR011990">
    <property type="entry name" value="TPR-like_helical_dom_sf"/>
</dbReference>
<dbReference type="Gene3D" id="2.170.270.10">
    <property type="entry name" value="SET domain"/>
    <property type="match status" value="1"/>
</dbReference>
<dbReference type="Gene3D" id="1.25.40.10">
    <property type="entry name" value="Tetratricopeptide repeat domain"/>
    <property type="match status" value="1"/>
</dbReference>
<dbReference type="OrthoDB" id="265717at2759"/>
<evidence type="ECO:0000256" key="1">
    <source>
        <dbReference type="SAM" id="SignalP"/>
    </source>
</evidence>
<dbReference type="HOGENOM" id="CLU_028281_6_1_1"/>
<dbReference type="PANTHER" id="PTHR47332:SF6">
    <property type="entry name" value="SET DOMAIN-CONTAINING PROTEIN"/>
    <property type="match status" value="1"/>
</dbReference>
<dbReference type="Proteomes" id="UP000018001">
    <property type="component" value="Unassembled WGS sequence"/>
</dbReference>
<organism evidence="3 4">
    <name type="scientific">Byssochlamys spectabilis (strain No. 5 / NBRC 109023)</name>
    <name type="common">Paecilomyces variotii</name>
    <dbReference type="NCBI Taxonomy" id="1356009"/>
    <lineage>
        <taxon>Eukaryota</taxon>
        <taxon>Fungi</taxon>
        <taxon>Dikarya</taxon>
        <taxon>Ascomycota</taxon>
        <taxon>Pezizomycotina</taxon>
        <taxon>Eurotiomycetes</taxon>
        <taxon>Eurotiomycetidae</taxon>
        <taxon>Eurotiales</taxon>
        <taxon>Thermoascaceae</taxon>
        <taxon>Paecilomyces</taxon>
    </lineage>
</organism>
<dbReference type="PROSITE" id="PS50280">
    <property type="entry name" value="SET"/>
    <property type="match status" value="1"/>
</dbReference>
<dbReference type="InterPro" id="IPR001214">
    <property type="entry name" value="SET_dom"/>
</dbReference>
<dbReference type="InParanoid" id="V5G5R6"/>
<comment type="caution">
    <text evidence="3">The sequence shown here is derived from an EMBL/GenBank/DDBJ whole genome shotgun (WGS) entry which is preliminary data.</text>
</comment>
<evidence type="ECO:0000259" key="2">
    <source>
        <dbReference type="PROSITE" id="PS50280"/>
    </source>
</evidence>
<dbReference type="InterPro" id="IPR046341">
    <property type="entry name" value="SET_dom_sf"/>
</dbReference>
<dbReference type="eggNOG" id="KOG2084">
    <property type="taxonomic scope" value="Eukaryota"/>
</dbReference>
<dbReference type="SUPFAM" id="SSF82199">
    <property type="entry name" value="SET domain"/>
    <property type="match status" value="1"/>
</dbReference>
<evidence type="ECO:0000313" key="3">
    <source>
        <dbReference type="EMBL" id="GAD96222.1"/>
    </source>
</evidence>
<accession>V5G5R6</accession>
<gene>
    <name evidence="3" type="ORF">PVAR5_4872</name>
</gene>
<evidence type="ECO:0000313" key="4">
    <source>
        <dbReference type="Proteomes" id="UP000018001"/>
    </source>
</evidence>